<feature type="domain" description="HAMP" evidence="13">
    <location>
        <begin position="254"/>
        <end position="309"/>
    </location>
</feature>
<evidence type="ECO:0000313" key="15">
    <source>
        <dbReference type="Proteomes" id="UP001354971"/>
    </source>
</evidence>
<feature type="transmembrane region" description="Helical" evidence="11">
    <location>
        <begin position="25"/>
        <end position="47"/>
    </location>
</feature>
<evidence type="ECO:0000256" key="8">
    <source>
        <dbReference type="ARBA" id="ARBA00022989"/>
    </source>
</evidence>
<evidence type="ECO:0000256" key="9">
    <source>
        <dbReference type="ARBA" id="ARBA00023012"/>
    </source>
</evidence>
<reference evidence="14 15" key="1">
    <citation type="submission" date="2024-01" db="EMBL/GenBank/DDBJ databases">
        <title>Hyphobacterium bacterium isolated from marine sediment.</title>
        <authorList>
            <person name="Zhao S."/>
        </authorList>
    </citation>
    <scope>NUCLEOTIDE SEQUENCE [LARGE SCALE GENOMIC DNA]</scope>
    <source>
        <strain evidence="15">HN65</strain>
    </source>
</reference>
<accession>A0ABU7LSY4</accession>
<keyword evidence="15" id="KW-1185">Reference proteome</keyword>
<evidence type="ECO:0000259" key="13">
    <source>
        <dbReference type="PROSITE" id="PS50885"/>
    </source>
</evidence>
<keyword evidence="9" id="KW-0902">Two-component regulatory system</keyword>
<dbReference type="Proteomes" id="UP001354971">
    <property type="component" value="Unassembled WGS sequence"/>
</dbReference>
<dbReference type="InterPro" id="IPR025919">
    <property type="entry name" value="Stimulus_sens_dom"/>
</dbReference>
<dbReference type="PRINTS" id="PR00344">
    <property type="entry name" value="BCTRLSENSOR"/>
</dbReference>
<gene>
    <name evidence="14" type="ORF">V0U79_11420</name>
</gene>
<keyword evidence="6 11" id="KW-0812">Transmembrane</keyword>
<dbReference type="SMART" id="SM00388">
    <property type="entry name" value="HisKA"/>
    <property type="match status" value="1"/>
</dbReference>
<feature type="domain" description="Histidine kinase" evidence="12">
    <location>
        <begin position="317"/>
        <end position="538"/>
    </location>
</feature>
<dbReference type="SUPFAM" id="SSF47384">
    <property type="entry name" value="Homodimeric domain of signal transducing histidine kinase"/>
    <property type="match status" value="1"/>
</dbReference>
<dbReference type="Gene3D" id="1.10.287.130">
    <property type="match status" value="1"/>
</dbReference>
<proteinExistence type="predicted"/>
<dbReference type="EC" id="2.7.13.3" evidence="3"/>
<keyword evidence="10 11" id="KW-0472">Membrane</keyword>
<dbReference type="InterPro" id="IPR005467">
    <property type="entry name" value="His_kinase_dom"/>
</dbReference>
<evidence type="ECO:0000259" key="12">
    <source>
        <dbReference type="PROSITE" id="PS50109"/>
    </source>
</evidence>
<dbReference type="InterPro" id="IPR003660">
    <property type="entry name" value="HAMP_dom"/>
</dbReference>
<dbReference type="PROSITE" id="PS50885">
    <property type="entry name" value="HAMP"/>
    <property type="match status" value="1"/>
</dbReference>
<dbReference type="EMBL" id="JAZDRP010000007">
    <property type="protein sequence ID" value="MEE2526980.1"/>
    <property type="molecule type" value="Genomic_DNA"/>
</dbReference>
<dbReference type="InterPro" id="IPR003661">
    <property type="entry name" value="HisK_dim/P_dom"/>
</dbReference>
<evidence type="ECO:0000256" key="2">
    <source>
        <dbReference type="ARBA" id="ARBA00004370"/>
    </source>
</evidence>
<dbReference type="InterPro" id="IPR036890">
    <property type="entry name" value="HATPase_C_sf"/>
</dbReference>
<feature type="transmembrane region" description="Helical" evidence="11">
    <location>
        <begin position="233"/>
        <end position="257"/>
    </location>
</feature>
<evidence type="ECO:0000256" key="6">
    <source>
        <dbReference type="ARBA" id="ARBA00022692"/>
    </source>
</evidence>
<dbReference type="Gene3D" id="6.10.340.10">
    <property type="match status" value="1"/>
</dbReference>
<dbReference type="CDD" id="cd06225">
    <property type="entry name" value="HAMP"/>
    <property type="match status" value="1"/>
</dbReference>
<dbReference type="Pfam" id="PF00672">
    <property type="entry name" value="HAMP"/>
    <property type="match status" value="1"/>
</dbReference>
<comment type="catalytic activity">
    <reaction evidence="1">
        <text>ATP + protein L-histidine = ADP + protein N-phospho-L-histidine.</text>
        <dbReference type="EC" id="2.7.13.3"/>
    </reaction>
</comment>
<organism evidence="14 15">
    <name type="scientific">Hyphobacterium lacteum</name>
    <dbReference type="NCBI Taxonomy" id="3116575"/>
    <lineage>
        <taxon>Bacteria</taxon>
        <taxon>Pseudomonadati</taxon>
        <taxon>Pseudomonadota</taxon>
        <taxon>Alphaproteobacteria</taxon>
        <taxon>Maricaulales</taxon>
        <taxon>Maricaulaceae</taxon>
        <taxon>Hyphobacterium</taxon>
    </lineage>
</organism>
<dbReference type="SMART" id="SM00304">
    <property type="entry name" value="HAMP"/>
    <property type="match status" value="1"/>
</dbReference>
<evidence type="ECO:0000256" key="1">
    <source>
        <dbReference type="ARBA" id="ARBA00000085"/>
    </source>
</evidence>
<dbReference type="PANTHER" id="PTHR45436:SF5">
    <property type="entry name" value="SENSOR HISTIDINE KINASE TRCS"/>
    <property type="match status" value="1"/>
</dbReference>
<dbReference type="CDD" id="cd00082">
    <property type="entry name" value="HisKA"/>
    <property type="match status" value="1"/>
</dbReference>
<evidence type="ECO:0000256" key="4">
    <source>
        <dbReference type="ARBA" id="ARBA00022553"/>
    </source>
</evidence>
<evidence type="ECO:0000256" key="7">
    <source>
        <dbReference type="ARBA" id="ARBA00022777"/>
    </source>
</evidence>
<dbReference type="InterPro" id="IPR004358">
    <property type="entry name" value="Sig_transdc_His_kin-like_C"/>
</dbReference>
<dbReference type="InterPro" id="IPR036097">
    <property type="entry name" value="HisK_dim/P_sf"/>
</dbReference>
<sequence length="540" mass="58984">MVLDTVTRRARRTLSSVRGLSFSRLAWIILVANGLALIVLIVGMLAVSETRRGLVNAKIEALLVEGRLIANVMAEGAAESDPSPILLEGDARLLLRDLYVPDDVRARIFNKAAQLVADSHLLTNRLDVTELPPPGEALPSDLAEDARSLLSRLLDRFGGLFRTEEERAALNRTLEQEVAAAIEGEVVAGVRRQPDGSRVVSVTVPIQPVRAVVGVVTLESFDLDQIIADERRALFPFFLLAALVSILSSLTLTVFIARPIRRLAEAARRVRQAKGRRVEMPSLAGRRDEIGELGEALREMTAALYDRMDAIEQFAADVAHELKNPLTSIRSAAEILPRAKNDEQRDRLLQVISSDVRRMDRLITDISRASRLDAELAREAVGHVDLVQLIGDTVSSYETARESGPRLAFTTGLETGPVEGRAAPIGQVVRNLIDNAITFSPVDGVVSIRLSLEADQALTITVEDEGPGIPPDNLETIFKRFYTQRPKGAEFGSHSGLGLAIARQIVRVHGGHIRAENRVDENGQIKGARFVVAFPRAAQN</sequence>
<evidence type="ECO:0000256" key="3">
    <source>
        <dbReference type="ARBA" id="ARBA00012438"/>
    </source>
</evidence>
<dbReference type="InterPro" id="IPR025908">
    <property type="entry name" value="Sensor_TM1"/>
</dbReference>
<evidence type="ECO:0000256" key="10">
    <source>
        <dbReference type="ARBA" id="ARBA00023136"/>
    </source>
</evidence>
<dbReference type="PANTHER" id="PTHR45436">
    <property type="entry name" value="SENSOR HISTIDINE KINASE YKOH"/>
    <property type="match status" value="1"/>
</dbReference>
<dbReference type="RefSeq" id="WP_330199644.1">
    <property type="nucleotide sequence ID" value="NZ_JAZDRP010000007.1"/>
</dbReference>
<keyword evidence="7" id="KW-0418">Kinase</keyword>
<dbReference type="SMART" id="SM00387">
    <property type="entry name" value="HATPase_c"/>
    <property type="match status" value="1"/>
</dbReference>
<comment type="caution">
    <text evidence="14">The sequence shown here is derived from an EMBL/GenBank/DDBJ whole genome shotgun (WGS) entry which is preliminary data.</text>
</comment>
<dbReference type="Gene3D" id="3.30.565.10">
    <property type="entry name" value="Histidine kinase-like ATPase, C-terminal domain"/>
    <property type="match status" value="1"/>
</dbReference>
<dbReference type="SUPFAM" id="SSF55874">
    <property type="entry name" value="ATPase domain of HSP90 chaperone/DNA topoisomerase II/histidine kinase"/>
    <property type="match status" value="1"/>
</dbReference>
<dbReference type="Pfam" id="PF00512">
    <property type="entry name" value="HisKA"/>
    <property type="match status" value="1"/>
</dbReference>
<dbReference type="Pfam" id="PF02518">
    <property type="entry name" value="HATPase_c"/>
    <property type="match status" value="1"/>
</dbReference>
<keyword evidence="5" id="KW-0808">Transferase</keyword>
<evidence type="ECO:0000256" key="11">
    <source>
        <dbReference type="SAM" id="Phobius"/>
    </source>
</evidence>
<dbReference type="InterPro" id="IPR003594">
    <property type="entry name" value="HATPase_dom"/>
</dbReference>
<dbReference type="InterPro" id="IPR050428">
    <property type="entry name" value="TCS_sensor_his_kinase"/>
</dbReference>
<dbReference type="SUPFAM" id="SSF158472">
    <property type="entry name" value="HAMP domain-like"/>
    <property type="match status" value="1"/>
</dbReference>
<evidence type="ECO:0000313" key="14">
    <source>
        <dbReference type="EMBL" id="MEE2526980.1"/>
    </source>
</evidence>
<dbReference type="Pfam" id="PF13756">
    <property type="entry name" value="Stimulus_sens_1"/>
    <property type="match status" value="1"/>
</dbReference>
<evidence type="ECO:0000256" key="5">
    <source>
        <dbReference type="ARBA" id="ARBA00022679"/>
    </source>
</evidence>
<keyword evidence="8 11" id="KW-1133">Transmembrane helix</keyword>
<protein>
    <recommendedName>
        <fullName evidence="3">histidine kinase</fullName>
        <ecNumber evidence="3">2.7.13.3</ecNumber>
    </recommendedName>
</protein>
<comment type="subcellular location">
    <subcellularLocation>
        <location evidence="2">Membrane</location>
    </subcellularLocation>
</comment>
<dbReference type="Pfam" id="PF13755">
    <property type="entry name" value="Sensor_TM1"/>
    <property type="match status" value="1"/>
</dbReference>
<name>A0ABU7LSY4_9PROT</name>
<keyword evidence="4" id="KW-0597">Phosphoprotein</keyword>
<dbReference type="PROSITE" id="PS50109">
    <property type="entry name" value="HIS_KIN"/>
    <property type="match status" value="1"/>
</dbReference>